<dbReference type="InterPro" id="IPR017452">
    <property type="entry name" value="GPCR_Rhodpsn_7TM"/>
</dbReference>
<evidence type="ECO:0000256" key="1">
    <source>
        <dbReference type="ARBA" id="ARBA00004141"/>
    </source>
</evidence>
<feature type="domain" description="G-protein coupled receptors family 1 profile" evidence="10">
    <location>
        <begin position="49"/>
        <end position="264"/>
    </location>
</feature>
<dbReference type="PROSITE" id="PS50262">
    <property type="entry name" value="G_PROTEIN_RECEP_F1_2"/>
    <property type="match status" value="1"/>
</dbReference>
<gene>
    <name evidence="11" type="ORF">DME_LOCUS6445</name>
</gene>
<evidence type="ECO:0000256" key="2">
    <source>
        <dbReference type="ARBA" id="ARBA00022692"/>
    </source>
</evidence>
<dbReference type="PROSITE" id="PS00237">
    <property type="entry name" value="G_PROTEIN_RECEP_F1_1"/>
    <property type="match status" value="1"/>
</dbReference>
<organism evidence="12 14">
    <name type="scientific">Dracunculus medinensis</name>
    <name type="common">Guinea worm</name>
    <dbReference type="NCBI Taxonomy" id="318479"/>
    <lineage>
        <taxon>Eukaryota</taxon>
        <taxon>Metazoa</taxon>
        <taxon>Ecdysozoa</taxon>
        <taxon>Nematoda</taxon>
        <taxon>Chromadorea</taxon>
        <taxon>Rhabditida</taxon>
        <taxon>Spirurina</taxon>
        <taxon>Dracunculoidea</taxon>
        <taxon>Dracunculidae</taxon>
        <taxon>Dracunculus</taxon>
    </lineage>
</organism>
<reference evidence="11 13" key="2">
    <citation type="submission" date="2018-11" db="EMBL/GenBank/DDBJ databases">
        <authorList>
            <consortium name="Pathogen Informatics"/>
        </authorList>
    </citation>
    <scope>NUCLEOTIDE SEQUENCE [LARGE SCALE GENOMIC DNA]</scope>
</reference>
<protein>
    <submittedName>
        <fullName evidence="14">G_PROTEIN_RECEP_F1_2 domain-containing protein</fullName>
    </submittedName>
</protein>
<evidence type="ECO:0000259" key="10">
    <source>
        <dbReference type="PROSITE" id="PS50262"/>
    </source>
</evidence>
<evidence type="ECO:0000313" key="11">
    <source>
        <dbReference type="EMBL" id="VDN56472.1"/>
    </source>
</evidence>
<dbReference type="AlphaFoldDB" id="A0A158Q3B7"/>
<dbReference type="Pfam" id="PF00001">
    <property type="entry name" value="7tm_1"/>
    <property type="match status" value="1"/>
</dbReference>
<dbReference type="SUPFAM" id="SSF81321">
    <property type="entry name" value="Family A G protein-coupled receptor-like"/>
    <property type="match status" value="1"/>
</dbReference>
<keyword evidence="3 9" id="KW-1133">Transmembrane helix</keyword>
<dbReference type="GO" id="GO:0004930">
    <property type="term" value="F:G protein-coupled receptor activity"/>
    <property type="evidence" value="ECO:0007669"/>
    <property type="project" value="UniProtKB-KW"/>
</dbReference>
<keyword evidence="4 8" id="KW-0297">G-protein coupled receptor</keyword>
<dbReference type="PANTHER" id="PTHR10489:SF932">
    <property type="entry name" value="G-PROTEIN COUPLED RECEPTORS FAMILY 1 PROFILE DOMAIN-CONTAINING PROTEIN"/>
    <property type="match status" value="1"/>
</dbReference>
<proteinExistence type="inferred from homology"/>
<reference evidence="14" key="1">
    <citation type="submission" date="2016-04" db="UniProtKB">
        <authorList>
            <consortium name="WormBaseParasite"/>
        </authorList>
    </citation>
    <scope>IDENTIFICATION</scope>
</reference>
<feature type="transmembrane region" description="Helical" evidence="9">
    <location>
        <begin position="37"/>
        <end position="62"/>
    </location>
</feature>
<dbReference type="EMBL" id="UYYG01001155">
    <property type="protein sequence ID" value="VDN56472.1"/>
    <property type="molecule type" value="Genomic_DNA"/>
</dbReference>
<keyword evidence="13" id="KW-1185">Reference proteome</keyword>
<dbReference type="Gene3D" id="1.20.1070.10">
    <property type="entry name" value="Rhodopsin 7-helix transmembrane proteins"/>
    <property type="match status" value="1"/>
</dbReference>
<dbReference type="InterPro" id="IPR000276">
    <property type="entry name" value="GPCR_Rhodpsn"/>
</dbReference>
<evidence type="ECO:0000256" key="4">
    <source>
        <dbReference type="ARBA" id="ARBA00023040"/>
    </source>
</evidence>
<dbReference type="WBParaSite" id="DME_0000208501-mRNA-1">
    <property type="protein sequence ID" value="DME_0000208501-mRNA-1"/>
    <property type="gene ID" value="DME_0000208501"/>
</dbReference>
<evidence type="ECO:0000313" key="13">
    <source>
        <dbReference type="Proteomes" id="UP000274756"/>
    </source>
</evidence>
<feature type="transmembrane region" description="Helical" evidence="9">
    <location>
        <begin position="226"/>
        <end position="247"/>
    </location>
</feature>
<keyword evidence="5 9" id="KW-0472">Membrane</keyword>
<evidence type="ECO:0000256" key="3">
    <source>
        <dbReference type="ARBA" id="ARBA00022989"/>
    </source>
</evidence>
<evidence type="ECO:0000256" key="7">
    <source>
        <dbReference type="ARBA" id="ARBA00023224"/>
    </source>
</evidence>
<feature type="transmembrane region" description="Helical" evidence="9">
    <location>
        <begin position="268"/>
        <end position="292"/>
    </location>
</feature>
<feature type="transmembrane region" description="Helical" evidence="9">
    <location>
        <begin position="109"/>
        <end position="126"/>
    </location>
</feature>
<sequence>MLTTSTPLYGTDEPFIIIDNELEEKATRQTLRYIFSIAYFILFIFGTIGNGYVIVMIVNVMTAVNRSRLNFSSRIPSSATNHVFIYVLGLSIVDLLVILHLPFLTADLLYGQWLFGGIMCKLYWFGESVNKLLSSFIMTVLSWDRYLAVCSPIKSMKMRSNKVACSVLILCSALATLLLLPVLIDAMVVHVDILTGQLFTNDSALQTGEYSTKLTKCVFDGSYSAFMFYSFACGYLFPALLIIYFYSKVIIKLQKSMKNFRRRSNAQNCFSYTVTWSTLTLSSTFFAAHLLVCFNSAANPILYAFINRELRQQHVQAMQKRRRSITTATNFAMDVINKHTMLAKCVTTQPPKNEKEFHRQKEILLDKIRKCLLTLRIEKYPSNSCSSLSNHSQQNEYKQEGCLHLIDCEKIDIDQHGSSIKTVSSDIFNFYEENGERSSDEISSKPDDLLL</sequence>
<evidence type="ECO:0000256" key="5">
    <source>
        <dbReference type="ARBA" id="ARBA00023136"/>
    </source>
</evidence>
<name>A0A158Q3B7_DRAME</name>
<accession>A0A158Q3B7</accession>
<dbReference type="OrthoDB" id="6076970at2759"/>
<dbReference type="STRING" id="318479.A0A158Q3B7"/>
<evidence type="ECO:0000256" key="9">
    <source>
        <dbReference type="SAM" id="Phobius"/>
    </source>
</evidence>
<feature type="transmembrane region" description="Helical" evidence="9">
    <location>
        <begin position="83"/>
        <end position="103"/>
    </location>
</feature>
<keyword evidence="2 8" id="KW-0812">Transmembrane</keyword>
<keyword evidence="6 8" id="KW-0675">Receptor</keyword>
<evidence type="ECO:0000313" key="12">
    <source>
        <dbReference type="Proteomes" id="UP000038040"/>
    </source>
</evidence>
<keyword evidence="7 8" id="KW-0807">Transducer</keyword>
<dbReference type="PRINTS" id="PR00237">
    <property type="entry name" value="GPCRRHODOPSN"/>
</dbReference>
<dbReference type="GO" id="GO:0016020">
    <property type="term" value="C:membrane"/>
    <property type="evidence" value="ECO:0007669"/>
    <property type="project" value="UniProtKB-SubCell"/>
</dbReference>
<comment type="similarity">
    <text evidence="8">Belongs to the G-protein coupled receptor 1 family.</text>
</comment>
<evidence type="ECO:0000256" key="6">
    <source>
        <dbReference type="ARBA" id="ARBA00023170"/>
    </source>
</evidence>
<feature type="transmembrane region" description="Helical" evidence="9">
    <location>
        <begin position="163"/>
        <end position="184"/>
    </location>
</feature>
<comment type="subcellular location">
    <subcellularLocation>
        <location evidence="1">Membrane</location>
        <topology evidence="1">Multi-pass membrane protein</topology>
    </subcellularLocation>
</comment>
<evidence type="ECO:0000313" key="14">
    <source>
        <dbReference type="WBParaSite" id="DME_0000208501-mRNA-1"/>
    </source>
</evidence>
<dbReference type="InterPro" id="IPR050119">
    <property type="entry name" value="CCR1-9-like"/>
</dbReference>
<dbReference type="CDD" id="cd00637">
    <property type="entry name" value="7tm_classA_rhodopsin-like"/>
    <property type="match status" value="1"/>
</dbReference>
<dbReference type="Proteomes" id="UP000274756">
    <property type="component" value="Unassembled WGS sequence"/>
</dbReference>
<dbReference type="Proteomes" id="UP000038040">
    <property type="component" value="Unplaced"/>
</dbReference>
<dbReference type="PANTHER" id="PTHR10489">
    <property type="entry name" value="CELL ADHESION MOLECULE"/>
    <property type="match status" value="1"/>
</dbReference>
<evidence type="ECO:0000256" key="8">
    <source>
        <dbReference type="RuleBase" id="RU000688"/>
    </source>
</evidence>